<proteinExistence type="inferred from homology"/>
<dbReference type="InterPro" id="IPR041118">
    <property type="entry name" value="Rx_N"/>
</dbReference>
<dbReference type="GO" id="GO:0005524">
    <property type="term" value="F:ATP binding"/>
    <property type="evidence" value="ECO:0007669"/>
    <property type="project" value="UniProtKB-KW"/>
</dbReference>
<evidence type="ECO:0000256" key="3">
    <source>
        <dbReference type="ARBA" id="ARBA00022737"/>
    </source>
</evidence>
<evidence type="ECO:0000259" key="7">
    <source>
        <dbReference type="Pfam" id="PF00931"/>
    </source>
</evidence>
<evidence type="ECO:0000256" key="2">
    <source>
        <dbReference type="ARBA" id="ARBA00022614"/>
    </source>
</evidence>
<organism evidence="11 12">
    <name type="scientific">Rhynchospora tenuis</name>
    <dbReference type="NCBI Taxonomy" id="198213"/>
    <lineage>
        <taxon>Eukaryota</taxon>
        <taxon>Viridiplantae</taxon>
        <taxon>Streptophyta</taxon>
        <taxon>Embryophyta</taxon>
        <taxon>Tracheophyta</taxon>
        <taxon>Spermatophyta</taxon>
        <taxon>Magnoliopsida</taxon>
        <taxon>Liliopsida</taxon>
        <taxon>Poales</taxon>
        <taxon>Cyperaceae</taxon>
        <taxon>Cyperoideae</taxon>
        <taxon>Rhynchosporeae</taxon>
        <taxon>Rhynchospora</taxon>
    </lineage>
</organism>
<evidence type="ECO:0000313" key="12">
    <source>
        <dbReference type="Proteomes" id="UP001210211"/>
    </source>
</evidence>
<evidence type="ECO:0000256" key="1">
    <source>
        <dbReference type="ARBA" id="ARBA00008894"/>
    </source>
</evidence>
<dbReference type="InterPro" id="IPR056789">
    <property type="entry name" value="LRR_R13L1-DRL21"/>
</dbReference>
<sequence>MAEAAVLATLGWVASPLVKMLIDKGIKLLGTSMDEKRKTLAATALPRLYLAIEKAEKSPKKHMLEEWLKKLKDAYYEAEDVIDLLEYQQLHLKVMEDKKTLKFEAKQLIHDVSENLKGHIDKIIEMANEAEKFSDLLKDLENDCTSNPDRVTTSQPLGIVFGLEDHKNTVVGLIKADCINKFGQAPEIGPSTADSINKFDQAPEVGTSTTDCTNKFDQASDVGQSTADCTNKFDQAPEVGPSTRPPIPIINIIAITGRSGIGKTTLAQHVYQHMEEKMCFDLLLWVHTPRKFKAIDVVKNIVQTIQKKNDALDKGNYDSSAPLEALREQMHRMLGSKKFLLVLDDFWCDDENFIKQWEKFISCLRGWSPGSKILLTTQYKLVEEQTSLAGETEVKTHTLGELTQDQLLKLFMHHAWPSNSSMLREKFENIGRDIVSKLKGDPGATKIVGRQLRNKHDIIYWENIVKKDWSEDNEMEARIWSYQQLPVHLQRCFAFFCLFPKGLGFTVSLLIDLWMAEGFINPIDEDTVENYINELVSFFSLEKYVDDGNTYYRLHDLLHDLAERVKGDDFVRIDIPEDKKTKLSQSHINNIRHISLPSGRMLIELKDEICLMKNLCTLLCIGNNLHIPKKNLQEILENLQNLRVLHLPSCDCELPDSIGNLKHLRSLNFGGNSSLPLNKLPTSICELYLLQTLDLPGCQSLPKEISQLISLRRIIVGGEATSHIYDIGRLTSLRCLHKFNVRAGHELRQLENLNQLTGTMCIAGLENVTNINDANKANLQSKGRLQKLEFHWSSGERVTNNDFQLLDALQPHSYIRGLKIKWFTGNKFPNWLLSQNSTLEHLVDLQLEDCSNVEEISSIGKSLPNCEVLGLSALNNLKELHLLPPNLTSLTLSDVPLLTYISKNDLSLKDESKNNMLEASEQTKNYMKSRYELELPQIDKIIITRYIQLVKKRWEDAPKICTESSQCENIFQEMKKMAIPNDDYSINELSEAMGMWMRWHFETMLNKNDESNLILPSSLTRLVIKSCSITNHALSTCIECLHSLSELQLVEIQTITSLPPERVLSTLKKLNFLHIEACYLLSSLGGISALSSLIELNLIGCLNLNSSNKLPSSLHILCFRDCAYIEDILDQSVLPELHDLQVEEFSKIGPNCERRGKGVLNVAHLHRLKLINYSCNDHVCLEGLNSLTSLHTLEVHNSIRLSPPADKCSIPIKLVIVDHNPLWLKEILSAQTLSSIENLHIHVFEENSMDDEMFQSLKSLKQLCLEHCNNITHLPVQLKDLTSLEYMFLGNCPRLHEVESIPNNLSHFHIKDCPTLSAKFNKSDDSYEVNVKDEGTCVFRKGNPTLIIGNMKL</sequence>
<keyword evidence="4" id="KW-0547">Nucleotide-binding</keyword>
<evidence type="ECO:0000259" key="10">
    <source>
        <dbReference type="Pfam" id="PF25019"/>
    </source>
</evidence>
<dbReference type="Proteomes" id="UP001210211">
    <property type="component" value="Unassembled WGS sequence"/>
</dbReference>
<comment type="caution">
    <text evidence="11">The sequence shown here is derived from an EMBL/GenBank/DDBJ whole genome shotgun (WGS) entry which is preliminary data.</text>
</comment>
<dbReference type="Pfam" id="PF25019">
    <property type="entry name" value="LRR_R13L1-DRL21"/>
    <property type="match status" value="1"/>
</dbReference>
<dbReference type="Pfam" id="PF00931">
    <property type="entry name" value="NB-ARC"/>
    <property type="match status" value="1"/>
</dbReference>
<dbReference type="PANTHER" id="PTHR36766">
    <property type="entry name" value="PLANT BROAD-SPECTRUM MILDEW RESISTANCE PROTEIN RPW8"/>
    <property type="match status" value="1"/>
</dbReference>
<dbReference type="Gene3D" id="1.10.10.10">
    <property type="entry name" value="Winged helix-like DNA-binding domain superfamily/Winged helix DNA-binding domain"/>
    <property type="match status" value="1"/>
</dbReference>
<evidence type="ECO:0000259" key="9">
    <source>
        <dbReference type="Pfam" id="PF23559"/>
    </source>
</evidence>
<feature type="domain" description="R13L1/DRL21-like LRR repeat region" evidence="10">
    <location>
        <begin position="747"/>
        <end position="872"/>
    </location>
</feature>
<dbReference type="PANTHER" id="PTHR36766:SF64">
    <property type="entry name" value="OS12G0206100 PROTEIN"/>
    <property type="match status" value="1"/>
</dbReference>
<dbReference type="InterPro" id="IPR032675">
    <property type="entry name" value="LRR_dom_sf"/>
</dbReference>
<keyword evidence="3" id="KW-0677">Repeat</keyword>
<evidence type="ECO:0000313" key="11">
    <source>
        <dbReference type="EMBL" id="KAJ3702247.1"/>
    </source>
</evidence>
<evidence type="ECO:0000259" key="8">
    <source>
        <dbReference type="Pfam" id="PF18052"/>
    </source>
</evidence>
<feature type="domain" description="Disease resistance protein winged helix" evidence="9">
    <location>
        <begin position="498"/>
        <end position="562"/>
    </location>
</feature>
<dbReference type="InterPro" id="IPR027417">
    <property type="entry name" value="P-loop_NTPase"/>
</dbReference>
<dbReference type="Gene3D" id="1.20.5.4130">
    <property type="match status" value="1"/>
</dbReference>
<dbReference type="InterPro" id="IPR002182">
    <property type="entry name" value="NB-ARC"/>
</dbReference>
<dbReference type="PRINTS" id="PR00364">
    <property type="entry name" value="DISEASERSIST"/>
</dbReference>
<dbReference type="Gene3D" id="3.40.50.300">
    <property type="entry name" value="P-loop containing nucleotide triphosphate hydrolases"/>
    <property type="match status" value="1"/>
</dbReference>
<dbReference type="GO" id="GO:0006952">
    <property type="term" value="P:defense response"/>
    <property type="evidence" value="ECO:0007669"/>
    <property type="project" value="UniProtKB-KW"/>
</dbReference>
<comment type="similarity">
    <text evidence="1">Belongs to the disease resistance NB-LRR family.</text>
</comment>
<gene>
    <name evidence="11" type="ORF">LUZ61_005952</name>
</gene>
<evidence type="ECO:0008006" key="13">
    <source>
        <dbReference type="Google" id="ProtNLM"/>
    </source>
</evidence>
<feature type="domain" description="Disease resistance N-terminal" evidence="8">
    <location>
        <begin position="52"/>
        <end position="97"/>
    </location>
</feature>
<dbReference type="InterPro" id="IPR036388">
    <property type="entry name" value="WH-like_DNA-bd_sf"/>
</dbReference>
<dbReference type="InterPro" id="IPR058922">
    <property type="entry name" value="WHD_DRP"/>
</dbReference>
<dbReference type="Pfam" id="PF18052">
    <property type="entry name" value="Rx_N"/>
    <property type="match status" value="1"/>
</dbReference>
<reference evidence="11 12" key="1">
    <citation type="journal article" date="2022" name="Cell">
        <title>Repeat-based holocentromeres influence genome architecture and karyotype evolution.</title>
        <authorList>
            <person name="Hofstatter P.G."/>
            <person name="Thangavel G."/>
            <person name="Lux T."/>
            <person name="Neumann P."/>
            <person name="Vondrak T."/>
            <person name="Novak P."/>
            <person name="Zhang M."/>
            <person name="Costa L."/>
            <person name="Castellani M."/>
            <person name="Scott A."/>
            <person name="Toegelov H."/>
            <person name="Fuchs J."/>
            <person name="Mata-Sucre Y."/>
            <person name="Dias Y."/>
            <person name="Vanzela A.L.L."/>
            <person name="Huettel B."/>
            <person name="Almeida C.C.S."/>
            <person name="Simkova H."/>
            <person name="Souza G."/>
            <person name="Pedrosa-Harand A."/>
            <person name="Macas J."/>
            <person name="Mayer K.F.X."/>
            <person name="Houben A."/>
            <person name="Marques A."/>
        </authorList>
    </citation>
    <scope>NUCLEOTIDE SEQUENCE [LARGE SCALE GENOMIC DNA]</scope>
    <source>
        <strain evidence="11">RhyTen1mFocal</strain>
    </source>
</reference>
<keyword evidence="2" id="KW-0433">Leucine-rich repeat</keyword>
<keyword evidence="5" id="KW-0611">Plant defense</keyword>
<evidence type="ECO:0000256" key="6">
    <source>
        <dbReference type="ARBA" id="ARBA00022840"/>
    </source>
</evidence>
<evidence type="ECO:0000256" key="5">
    <source>
        <dbReference type="ARBA" id="ARBA00022821"/>
    </source>
</evidence>
<protein>
    <recommendedName>
        <fullName evidence="13">NB-ARC domain-containing protein</fullName>
    </recommendedName>
</protein>
<dbReference type="GO" id="GO:0051707">
    <property type="term" value="P:response to other organism"/>
    <property type="evidence" value="ECO:0007669"/>
    <property type="project" value="UniProtKB-ARBA"/>
</dbReference>
<name>A0AAD5ZQQ1_9POAL</name>
<dbReference type="Pfam" id="PF23559">
    <property type="entry name" value="WHD_DRP"/>
    <property type="match status" value="1"/>
</dbReference>
<dbReference type="EMBL" id="JAMRDG010000001">
    <property type="protein sequence ID" value="KAJ3702247.1"/>
    <property type="molecule type" value="Genomic_DNA"/>
</dbReference>
<accession>A0AAD5ZQQ1</accession>
<keyword evidence="12" id="KW-1185">Reference proteome</keyword>
<dbReference type="SUPFAM" id="SSF52540">
    <property type="entry name" value="P-loop containing nucleoside triphosphate hydrolases"/>
    <property type="match status" value="1"/>
</dbReference>
<dbReference type="SUPFAM" id="SSF52058">
    <property type="entry name" value="L domain-like"/>
    <property type="match status" value="2"/>
</dbReference>
<keyword evidence="6" id="KW-0067">ATP-binding</keyword>
<dbReference type="Gene3D" id="3.80.10.10">
    <property type="entry name" value="Ribonuclease Inhibitor"/>
    <property type="match status" value="3"/>
</dbReference>
<evidence type="ECO:0000256" key="4">
    <source>
        <dbReference type="ARBA" id="ARBA00022741"/>
    </source>
</evidence>
<dbReference type="GO" id="GO:0043531">
    <property type="term" value="F:ADP binding"/>
    <property type="evidence" value="ECO:0007669"/>
    <property type="project" value="InterPro"/>
</dbReference>
<feature type="domain" description="NB-ARC" evidence="7">
    <location>
        <begin position="251"/>
        <end position="419"/>
    </location>
</feature>